<dbReference type="Gene3D" id="3.40.920.10">
    <property type="entry name" value="Pyruvate-ferredoxin oxidoreductase, PFOR, domain III"/>
    <property type="match status" value="1"/>
</dbReference>
<accession>A0A7C4D1T7</accession>
<dbReference type="InterPro" id="IPR019752">
    <property type="entry name" value="Pyrv/ketoisovalerate_OxRed_cat"/>
</dbReference>
<comment type="catalytic activity">
    <reaction evidence="3">
        <text>2 oxidized [2Fe-2S]-[ferredoxin] + pyruvate + CoA = 2 reduced [2Fe-2S]-[ferredoxin] + acetyl-CoA + CO2 + H(+)</text>
        <dbReference type="Rhea" id="RHEA:12765"/>
        <dbReference type="Rhea" id="RHEA-COMP:10000"/>
        <dbReference type="Rhea" id="RHEA-COMP:10001"/>
        <dbReference type="ChEBI" id="CHEBI:15361"/>
        <dbReference type="ChEBI" id="CHEBI:15378"/>
        <dbReference type="ChEBI" id="CHEBI:16526"/>
        <dbReference type="ChEBI" id="CHEBI:33737"/>
        <dbReference type="ChEBI" id="CHEBI:33738"/>
        <dbReference type="ChEBI" id="CHEBI:57287"/>
        <dbReference type="ChEBI" id="CHEBI:57288"/>
        <dbReference type="EC" id="1.2.7.1"/>
    </reaction>
</comment>
<dbReference type="PANTHER" id="PTHR43366">
    <property type="entry name" value="PYRUVATE SYNTHASE SUBUNIT PORC"/>
    <property type="match status" value="1"/>
</dbReference>
<keyword evidence="5" id="KW-0670">Pyruvate</keyword>
<dbReference type="SUPFAM" id="SSF53323">
    <property type="entry name" value="Pyruvate-ferredoxin oxidoreductase, PFOR, domain III"/>
    <property type="match status" value="1"/>
</dbReference>
<organism evidence="5">
    <name type="scientific">Ignisphaera aggregans</name>
    <dbReference type="NCBI Taxonomy" id="334771"/>
    <lineage>
        <taxon>Archaea</taxon>
        <taxon>Thermoproteota</taxon>
        <taxon>Thermoprotei</taxon>
        <taxon>Desulfurococcales</taxon>
        <taxon>Desulfurococcaceae</taxon>
        <taxon>Ignisphaera</taxon>
    </lineage>
</organism>
<name>A0A7C4D1T7_9CREN</name>
<dbReference type="EMBL" id="DTCA01000082">
    <property type="protein sequence ID" value="HGM07282.1"/>
    <property type="molecule type" value="Genomic_DNA"/>
</dbReference>
<comment type="caution">
    <text evidence="5">The sequence shown here is derived from an EMBL/GenBank/DDBJ whole genome shotgun (WGS) entry which is preliminary data.</text>
</comment>
<dbReference type="InterPro" id="IPR011894">
    <property type="entry name" value="PorC_KorC"/>
</dbReference>
<keyword evidence="2" id="KW-0560">Oxidoreductase</keyword>
<evidence type="ECO:0000313" key="5">
    <source>
        <dbReference type="EMBL" id="HGM07282.1"/>
    </source>
</evidence>
<dbReference type="GO" id="GO:0019164">
    <property type="term" value="F:pyruvate synthase activity"/>
    <property type="evidence" value="ECO:0007669"/>
    <property type="project" value="UniProtKB-EC"/>
</dbReference>
<dbReference type="EC" id="1.2.7.1" evidence="1"/>
<evidence type="ECO:0000259" key="4">
    <source>
        <dbReference type="Pfam" id="PF01558"/>
    </source>
</evidence>
<protein>
    <recommendedName>
        <fullName evidence="1">pyruvate synthase</fullName>
        <ecNumber evidence="1">1.2.7.1</ecNumber>
    </recommendedName>
</protein>
<dbReference type="Pfam" id="PF01558">
    <property type="entry name" value="POR"/>
    <property type="match status" value="1"/>
</dbReference>
<reference evidence="5" key="1">
    <citation type="journal article" date="2020" name="mSystems">
        <title>Genome- and Community-Level Interaction Insights into Carbon Utilization and Element Cycling Functions of Hydrothermarchaeota in Hydrothermal Sediment.</title>
        <authorList>
            <person name="Zhou Z."/>
            <person name="Liu Y."/>
            <person name="Xu W."/>
            <person name="Pan J."/>
            <person name="Luo Z.H."/>
            <person name="Li M."/>
        </authorList>
    </citation>
    <scope>NUCLEOTIDE SEQUENCE [LARGE SCALE GENOMIC DNA]</scope>
    <source>
        <strain evidence="5">SpSt-658</strain>
    </source>
</reference>
<gene>
    <name evidence="5" type="ORF">ENU31_02575</name>
</gene>
<evidence type="ECO:0000256" key="2">
    <source>
        <dbReference type="ARBA" id="ARBA00023002"/>
    </source>
</evidence>
<dbReference type="InterPro" id="IPR002869">
    <property type="entry name" value="Pyrv_flavodox_OxRed_cen"/>
</dbReference>
<sequence length="184" mass="20507">MTRIEIRWHGRGGQGTVTASVVTAEAAVYQGKYAQAYPEFGAERRGAPVRAYTRVSDEPIYTRSPILYPDVVVVLDPSLDKSLYLEGIKQYGTLIINTKKSLSELKTYIGREDLKIARVDATQIALDILKNPFVNMAMIGALIKVVPIVDITYVEEVIKESFRPKVAEANIEAVRRAYKEVEAS</sequence>
<dbReference type="AlphaFoldDB" id="A0A7C4D1T7"/>
<proteinExistence type="predicted"/>
<dbReference type="NCBIfam" id="TIGR02175">
    <property type="entry name" value="PorC_KorC"/>
    <property type="match status" value="1"/>
</dbReference>
<dbReference type="InterPro" id="IPR051626">
    <property type="entry name" value="Oxidoreductase_gamma_subunit"/>
</dbReference>
<evidence type="ECO:0000256" key="3">
    <source>
        <dbReference type="ARBA" id="ARBA00049357"/>
    </source>
</evidence>
<feature type="domain" description="Pyruvate/ketoisovalerate oxidoreductase catalytic" evidence="4">
    <location>
        <begin position="12"/>
        <end position="178"/>
    </location>
</feature>
<dbReference type="PANTHER" id="PTHR43366:SF1">
    <property type="entry name" value="PYRUVATE SYNTHASE SUBUNIT PORC"/>
    <property type="match status" value="1"/>
</dbReference>
<evidence type="ECO:0000256" key="1">
    <source>
        <dbReference type="ARBA" id="ARBA00012822"/>
    </source>
</evidence>